<proteinExistence type="predicted"/>
<dbReference type="Proteomes" id="UP000183832">
    <property type="component" value="Unassembled WGS sequence"/>
</dbReference>
<dbReference type="SUPFAM" id="SSF57625">
    <property type="entry name" value="Invertebrate chitin-binding proteins"/>
    <property type="match status" value="1"/>
</dbReference>
<dbReference type="AlphaFoldDB" id="A0A1J1I5R2"/>
<name>A0A1J1I5R2_9DIPT</name>
<dbReference type="GO" id="GO:0008061">
    <property type="term" value="F:chitin binding"/>
    <property type="evidence" value="ECO:0007669"/>
    <property type="project" value="InterPro"/>
</dbReference>
<keyword evidence="4" id="KW-1185">Reference proteome</keyword>
<evidence type="ECO:0000313" key="4">
    <source>
        <dbReference type="Proteomes" id="UP000183832"/>
    </source>
</evidence>
<dbReference type="InterPro" id="IPR002557">
    <property type="entry name" value="Chitin-bd_dom"/>
</dbReference>
<gene>
    <name evidence="3" type="ORF">CLUMA_CG008992</name>
</gene>
<dbReference type="Pfam" id="PF01607">
    <property type="entry name" value="CBM_14"/>
    <property type="match status" value="1"/>
</dbReference>
<evidence type="ECO:0000313" key="3">
    <source>
        <dbReference type="EMBL" id="CRK95523.1"/>
    </source>
</evidence>
<feature type="compositionally biased region" description="Low complexity" evidence="1">
    <location>
        <begin position="8"/>
        <end position="26"/>
    </location>
</feature>
<dbReference type="PROSITE" id="PS50940">
    <property type="entry name" value="CHIT_BIND_II"/>
    <property type="match status" value="1"/>
</dbReference>
<sequence length="202" mass="22746">MSRKRVLQTRTQTTTPSTTTTLSSTRAEINSEHLTESLEEISSILPAISSVQPRKTTKHIETTTQVLEKVQPNRVEQLENKFESNSFDKILKQQYKIKGLDVDSEESYDDDERLIGVLGSQVKVILHSISHDHESVRVECLDVGNYPHPLSCSRYIQCAEIRGFTEGFIFTCNQGSTFDPIQGACSQSKHGCTRNNVRITTN</sequence>
<evidence type="ECO:0000256" key="1">
    <source>
        <dbReference type="SAM" id="MobiDB-lite"/>
    </source>
</evidence>
<organism evidence="3 4">
    <name type="scientific">Clunio marinus</name>
    <dbReference type="NCBI Taxonomy" id="568069"/>
    <lineage>
        <taxon>Eukaryota</taxon>
        <taxon>Metazoa</taxon>
        <taxon>Ecdysozoa</taxon>
        <taxon>Arthropoda</taxon>
        <taxon>Hexapoda</taxon>
        <taxon>Insecta</taxon>
        <taxon>Pterygota</taxon>
        <taxon>Neoptera</taxon>
        <taxon>Endopterygota</taxon>
        <taxon>Diptera</taxon>
        <taxon>Nematocera</taxon>
        <taxon>Chironomoidea</taxon>
        <taxon>Chironomidae</taxon>
        <taxon>Clunio</taxon>
    </lineage>
</organism>
<feature type="domain" description="Chitin-binding type-2" evidence="2">
    <location>
        <begin position="137"/>
        <end position="194"/>
    </location>
</feature>
<dbReference type="GO" id="GO:0005576">
    <property type="term" value="C:extracellular region"/>
    <property type="evidence" value="ECO:0007669"/>
    <property type="project" value="InterPro"/>
</dbReference>
<dbReference type="Gene3D" id="2.170.140.10">
    <property type="entry name" value="Chitin binding domain"/>
    <property type="match status" value="1"/>
</dbReference>
<evidence type="ECO:0000259" key="2">
    <source>
        <dbReference type="PROSITE" id="PS50940"/>
    </source>
</evidence>
<dbReference type="InterPro" id="IPR036508">
    <property type="entry name" value="Chitin-bd_dom_sf"/>
</dbReference>
<dbReference type="OrthoDB" id="76388at2759"/>
<reference evidence="3 4" key="1">
    <citation type="submission" date="2015-04" db="EMBL/GenBank/DDBJ databases">
        <authorList>
            <person name="Syromyatnikov M.Y."/>
            <person name="Popov V.N."/>
        </authorList>
    </citation>
    <scope>NUCLEOTIDE SEQUENCE [LARGE SCALE GENOMIC DNA]</scope>
</reference>
<dbReference type="STRING" id="568069.A0A1J1I5R2"/>
<feature type="region of interest" description="Disordered" evidence="1">
    <location>
        <begin position="1"/>
        <end position="26"/>
    </location>
</feature>
<dbReference type="EMBL" id="CVRI01000042">
    <property type="protein sequence ID" value="CRK95523.1"/>
    <property type="molecule type" value="Genomic_DNA"/>
</dbReference>
<protein>
    <submittedName>
        <fullName evidence="3">CLUMA_CG008992, isoform A</fullName>
    </submittedName>
</protein>
<accession>A0A1J1I5R2</accession>